<evidence type="ECO:0000256" key="3">
    <source>
        <dbReference type="ARBA" id="ARBA00006577"/>
    </source>
</evidence>
<dbReference type="PROSITE" id="PS50059">
    <property type="entry name" value="FKBP_PPIASE"/>
    <property type="match status" value="1"/>
</dbReference>
<dbReference type="GO" id="GO:0003755">
    <property type="term" value="F:peptidyl-prolyl cis-trans isomerase activity"/>
    <property type="evidence" value="ECO:0007669"/>
    <property type="project" value="UniProtKB-UniRule"/>
</dbReference>
<dbReference type="Gene3D" id="2.40.10.330">
    <property type="match status" value="1"/>
</dbReference>
<comment type="catalytic activity">
    <reaction evidence="1 9 10">
        <text>[protein]-peptidylproline (omega=180) = [protein]-peptidylproline (omega=0)</text>
        <dbReference type="Rhea" id="RHEA:16237"/>
        <dbReference type="Rhea" id="RHEA-COMP:10747"/>
        <dbReference type="Rhea" id="RHEA-COMP:10748"/>
        <dbReference type="ChEBI" id="CHEBI:83833"/>
        <dbReference type="ChEBI" id="CHEBI:83834"/>
        <dbReference type="EC" id="5.2.1.8"/>
    </reaction>
</comment>
<evidence type="ECO:0000256" key="9">
    <source>
        <dbReference type="PROSITE-ProRule" id="PRU00277"/>
    </source>
</evidence>
<name>A0A1G8Q295_9GAMM</name>
<keyword evidence="6" id="KW-0143">Chaperone</keyword>
<evidence type="ECO:0000256" key="4">
    <source>
        <dbReference type="ARBA" id="ARBA00022490"/>
    </source>
</evidence>
<keyword evidence="4" id="KW-0963">Cytoplasm</keyword>
<dbReference type="Pfam" id="PF00254">
    <property type="entry name" value="FKBP_C"/>
    <property type="match status" value="1"/>
</dbReference>
<dbReference type="Gene3D" id="3.10.50.40">
    <property type="match status" value="1"/>
</dbReference>
<comment type="function">
    <text evidence="8">Also involved in hydrogenase metallocenter assembly, probably by participating in the nickel insertion step. This function in hydrogenase biosynthesis requires chaperone activity and the presence of the metal-binding domain, but not PPIase activity.</text>
</comment>
<evidence type="ECO:0000256" key="2">
    <source>
        <dbReference type="ARBA" id="ARBA00004496"/>
    </source>
</evidence>
<dbReference type="OrthoDB" id="9808891at2"/>
<evidence type="ECO:0000256" key="10">
    <source>
        <dbReference type="RuleBase" id="RU003915"/>
    </source>
</evidence>
<comment type="subcellular location">
    <subcellularLocation>
        <location evidence="2">Cytoplasm</location>
    </subcellularLocation>
</comment>
<evidence type="ECO:0000256" key="7">
    <source>
        <dbReference type="ARBA" id="ARBA00023235"/>
    </source>
</evidence>
<feature type="domain" description="PPIase FKBP-type" evidence="11">
    <location>
        <begin position="6"/>
        <end position="83"/>
    </location>
</feature>
<evidence type="ECO:0000313" key="12">
    <source>
        <dbReference type="EMBL" id="SDI98852.1"/>
    </source>
</evidence>
<evidence type="ECO:0000256" key="6">
    <source>
        <dbReference type="ARBA" id="ARBA00023186"/>
    </source>
</evidence>
<dbReference type="EC" id="5.2.1.8" evidence="10"/>
<protein>
    <recommendedName>
        <fullName evidence="10">Peptidyl-prolyl cis-trans isomerase</fullName>
        <ecNumber evidence="10">5.2.1.8</ecNumber>
    </recommendedName>
</protein>
<gene>
    <name evidence="12" type="ORF">SAMN04488540_104165</name>
</gene>
<proteinExistence type="inferred from homology"/>
<accession>A0A1G8Q295</accession>
<dbReference type="GO" id="GO:0042026">
    <property type="term" value="P:protein refolding"/>
    <property type="evidence" value="ECO:0007669"/>
    <property type="project" value="UniProtKB-ARBA"/>
</dbReference>
<sequence length="195" mass="20334">MKIAANTVVTMHYRLRDGDGELIEDSFDGKPMQYMHGTNNLIPGLEAELNDKAAGDKMSVSVAPEQAYGPYQDGLKQEVPMAAFAGVEDIAPGMRFMAETDQGPTPVTVTEVNDDTVVVDGNHPLAGVTLNFDVEVVEVRAATEEEIAHGHLHAEGGCCGGGCSGEDKGDDHECCGGTGECGGEGHEGKGGCGCH</sequence>
<keyword evidence="5 9" id="KW-0697">Rotamase</keyword>
<dbReference type="SUPFAM" id="SSF54534">
    <property type="entry name" value="FKBP-like"/>
    <property type="match status" value="1"/>
</dbReference>
<evidence type="ECO:0000256" key="8">
    <source>
        <dbReference type="ARBA" id="ARBA00037071"/>
    </source>
</evidence>
<keyword evidence="13" id="KW-1185">Reference proteome</keyword>
<dbReference type="GO" id="GO:0005737">
    <property type="term" value="C:cytoplasm"/>
    <property type="evidence" value="ECO:0007669"/>
    <property type="project" value="UniProtKB-SubCell"/>
</dbReference>
<dbReference type="InterPro" id="IPR046357">
    <property type="entry name" value="PPIase_dom_sf"/>
</dbReference>
<dbReference type="PANTHER" id="PTHR47861">
    <property type="entry name" value="FKBP-TYPE PEPTIDYL-PROLYL CIS-TRANS ISOMERASE SLYD"/>
    <property type="match status" value="1"/>
</dbReference>
<organism evidence="12 13">
    <name type="scientific">Ferrimonas sediminum</name>
    <dbReference type="NCBI Taxonomy" id="718193"/>
    <lineage>
        <taxon>Bacteria</taxon>
        <taxon>Pseudomonadati</taxon>
        <taxon>Pseudomonadota</taxon>
        <taxon>Gammaproteobacteria</taxon>
        <taxon>Alteromonadales</taxon>
        <taxon>Ferrimonadaceae</taxon>
        <taxon>Ferrimonas</taxon>
    </lineage>
</organism>
<dbReference type="Proteomes" id="UP000199527">
    <property type="component" value="Unassembled WGS sequence"/>
</dbReference>
<dbReference type="EMBL" id="FNEM01000004">
    <property type="protein sequence ID" value="SDI98852.1"/>
    <property type="molecule type" value="Genomic_DNA"/>
</dbReference>
<evidence type="ECO:0000313" key="13">
    <source>
        <dbReference type="Proteomes" id="UP000199527"/>
    </source>
</evidence>
<dbReference type="NCBIfam" id="NF008008">
    <property type="entry name" value="PRK10737.1"/>
    <property type="match status" value="1"/>
</dbReference>
<dbReference type="InterPro" id="IPR001179">
    <property type="entry name" value="PPIase_FKBP_dom"/>
</dbReference>
<evidence type="ECO:0000256" key="5">
    <source>
        <dbReference type="ARBA" id="ARBA00023110"/>
    </source>
</evidence>
<reference evidence="13" key="1">
    <citation type="submission" date="2016-10" db="EMBL/GenBank/DDBJ databases">
        <authorList>
            <person name="Varghese N."/>
            <person name="Submissions S."/>
        </authorList>
    </citation>
    <scope>NUCLEOTIDE SEQUENCE [LARGE SCALE GENOMIC DNA]</scope>
    <source>
        <strain evidence="13">DSM 23317</strain>
    </source>
</reference>
<dbReference type="InterPro" id="IPR048261">
    <property type="entry name" value="SlpA/SlyD-like_ins_sf"/>
</dbReference>
<evidence type="ECO:0000256" key="1">
    <source>
        <dbReference type="ARBA" id="ARBA00000971"/>
    </source>
</evidence>
<dbReference type="AlphaFoldDB" id="A0A1G8Q295"/>
<keyword evidence="7 9" id="KW-0413">Isomerase</keyword>
<comment type="similarity">
    <text evidence="3 10">Belongs to the FKBP-type PPIase family.</text>
</comment>
<dbReference type="RefSeq" id="WP_090363927.1">
    <property type="nucleotide sequence ID" value="NZ_FNEM01000004.1"/>
</dbReference>
<evidence type="ECO:0000259" key="11">
    <source>
        <dbReference type="PROSITE" id="PS50059"/>
    </source>
</evidence>
<dbReference type="PANTHER" id="PTHR47861:SF3">
    <property type="entry name" value="FKBP-TYPE PEPTIDYL-PROLYL CIS-TRANS ISOMERASE SLYD"/>
    <property type="match status" value="1"/>
</dbReference>